<reference evidence="2" key="1">
    <citation type="submission" date="2021-06" db="EMBL/GenBank/DDBJ databases">
        <authorList>
            <person name="Kallberg Y."/>
            <person name="Tangrot J."/>
            <person name="Rosling A."/>
        </authorList>
    </citation>
    <scope>NUCLEOTIDE SEQUENCE</scope>
    <source>
        <strain evidence="2">BR232B</strain>
    </source>
</reference>
<feature type="compositionally biased region" description="Polar residues" evidence="1">
    <location>
        <begin position="1"/>
        <end position="14"/>
    </location>
</feature>
<feature type="region of interest" description="Disordered" evidence="1">
    <location>
        <begin position="1"/>
        <end position="47"/>
    </location>
</feature>
<protein>
    <submittedName>
        <fullName evidence="2">767_t:CDS:1</fullName>
    </submittedName>
</protein>
<name>A0A9N9HDW6_9GLOM</name>
<feature type="non-terminal residue" evidence="2">
    <location>
        <position position="47"/>
    </location>
</feature>
<gene>
    <name evidence="2" type="ORF">PBRASI_LOCUS11632</name>
</gene>
<dbReference type="AlphaFoldDB" id="A0A9N9HDW6"/>
<organism evidence="2 3">
    <name type="scientific">Paraglomus brasilianum</name>
    <dbReference type="NCBI Taxonomy" id="144538"/>
    <lineage>
        <taxon>Eukaryota</taxon>
        <taxon>Fungi</taxon>
        <taxon>Fungi incertae sedis</taxon>
        <taxon>Mucoromycota</taxon>
        <taxon>Glomeromycotina</taxon>
        <taxon>Glomeromycetes</taxon>
        <taxon>Paraglomerales</taxon>
        <taxon>Paraglomeraceae</taxon>
        <taxon>Paraglomus</taxon>
    </lineage>
</organism>
<evidence type="ECO:0000313" key="3">
    <source>
        <dbReference type="Proteomes" id="UP000789739"/>
    </source>
</evidence>
<dbReference type="EMBL" id="CAJVPI010006179">
    <property type="protein sequence ID" value="CAG8677596.1"/>
    <property type="molecule type" value="Genomic_DNA"/>
</dbReference>
<dbReference type="Proteomes" id="UP000789739">
    <property type="component" value="Unassembled WGS sequence"/>
</dbReference>
<feature type="non-terminal residue" evidence="2">
    <location>
        <position position="1"/>
    </location>
</feature>
<feature type="compositionally biased region" description="Basic and acidic residues" evidence="1">
    <location>
        <begin position="33"/>
        <end position="47"/>
    </location>
</feature>
<proteinExistence type="predicted"/>
<accession>A0A9N9HDW6</accession>
<evidence type="ECO:0000313" key="2">
    <source>
        <dbReference type="EMBL" id="CAG8677596.1"/>
    </source>
</evidence>
<keyword evidence="3" id="KW-1185">Reference proteome</keyword>
<evidence type="ECO:0000256" key="1">
    <source>
        <dbReference type="SAM" id="MobiDB-lite"/>
    </source>
</evidence>
<sequence>SVESETAESVSGDQLTREAIETSEPDEDSQTMSRHEVIRQLAREQVQ</sequence>
<comment type="caution">
    <text evidence="2">The sequence shown here is derived from an EMBL/GenBank/DDBJ whole genome shotgun (WGS) entry which is preliminary data.</text>
</comment>